<feature type="region of interest" description="Disordered" evidence="1">
    <location>
        <begin position="486"/>
        <end position="558"/>
    </location>
</feature>
<proteinExistence type="predicted"/>
<feature type="compositionally biased region" description="Basic and acidic residues" evidence="1">
    <location>
        <begin position="171"/>
        <end position="182"/>
    </location>
</feature>
<name>A0A6G0W8B0_9STRA</name>
<dbReference type="VEuPathDB" id="FungiDB:AeMF1_011621"/>
<dbReference type="Proteomes" id="UP000481153">
    <property type="component" value="Unassembled WGS sequence"/>
</dbReference>
<feature type="region of interest" description="Disordered" evidence="1">
    <location>
        <begin position="438"/>
        <end position="458"/>
    </location>
</feature>
<keyword evidence="3" id="KW-1185">Reference proteome</keyword>
<feature type="region of interest" description="Disordered" evidence="1">
    <location>
        <begin position="139"/>
        <end position="373"/>
    </location>
</feature>
<feature type="compositionally biased region" description="Basic residues" evidence="1">
    <location>
        <begin position="486"/>
        <end position="497"/>
    </location>
</feature>
<organism evidence="2 3">
    <name type="scientific">Aphanomyces euteiches</name>
    <dbReference type="NCBI Taxonomy" id="100861"/>
    <lineage>
        <taxon>Eukaryota</taxon>
        <taxon>Sar</taxon>
        <taxon>Stramenopiles</taxon>
        <taxon>Oomycota</taxon>
        <taxon>Saprolegniomycetes</taxon>
        <taxon>Saprolegniales</taxon>
        <taxon>Verrucalvaceae</taxon>
        <taxon>Aphanomyces</taxon>
    </lineage>
</organism>
<dbReference type="EMBL" id="VJMJ01000309">
    <property type="protein sequence ID" value="KAF0723376.1"/>
    <property type="molecule type" value="Genomic_DNA"/>
</dbReference>
<gene>
    <name evidence="2" type="ORF">Ae201684_017716</name>
</gene>
<evidence type="ECO:0000313" key="2">
    <source>
        <dbReference type="EMBL" id="KAF0723376.1"/>
    </source>
</evidence>
<protein>
    <submittedName>
        <fullName evidence="2">Uncharacterized protein</fullName>
    </submittedName>
</protein>
<comment type="caution">
    <text evidence="2">The sequence shown here is derived from an EMBL/GenBank/DDBJ whole genome shotgun (WGS) entry which is preliminary data.</text>
</comment>
<dbReference type="AlphaFoldDB" id="A0A6G0W8B0"/>
<accession>A0A6G0W8B0</accession>
<feature type="compositionally biased region" description="Basic and acidic residues" evidence="1">
    <location>
        <begin position="269"/>
        <end position="282"/>
    </location>
</feature>
<feature type="compositionally biased region" description="Low complexity" evidence="1">
    <location>
        <begin position="184"/>
        <end position="196"/>
    </location>
</feature>
<sequence length="558" mass="64334">MARQPPSREHLNDGLVGISFQSPKPGKVIAYSPTTKKFTVRMHVRSDVDLDLTRGEVLKLINDSRAPPMDVERSSDHPLVGTKVSKRFGRHDVQGTVKNFIPQMKVFEVRFMNGVFEYLSDLGLHEIQGLLVDLTLDDDTESENEGAQHEESDSDPEIIEIFTPSPPSTPRETRSSRGRRIENSPSPARSPTAPSRGRARTRRVDNSHLLDSPSPPRQSTLPRSQSKNRRNNNSHLLSSPSPPRNKTKSARTVSPEPPRVVQQQLSRRRSPDDDLRRNDKQQAKKKARVQESSSTESDSADTRRTRQLPTKKNRARKQPSSESESESDSEDARRNRVRFNAFSYDSSDEEAKKKRRRRERMLVPPPARKSTVQNHDEFACCRGTLVQREETPTYTRVVGGPAEWASIPVGIDHKSAIERTKEQEEHIRKRREFFEARERRRREENEAAQRREERHDRFGQEWKKRRELEAQEEQRRLAEEHLAKRRLHQARKERKRAAAAAAAAAAKERQRTSARSFQGRHKQHVAHHEDEDNMPRYVPRTTAMTPPRVEDEGEIAWC</sequence>
<evidence type="ECO:0000256" key="1">
    <source>
        <dbReference type="SAM" id="MobiDB-lite"/>
    </source>
</evidence>
<reference evidence="2 3" key="1">
    <citation type="submission" date="2019-07" db="EMBL/GenBank/DDBJ databases">
        <title>Genomics analysis of Aphanomyces spp. identifies a new class of oomycete effector associated with host adaptation.</title>
        <authorList>
            <person name="Gaulin E."/>
        </authorList>
    </citation>
    <scope>NUCLEOTIDE SEQUENCE [LARGE SCALE GENOMIC DNA]</scope>
    <source>
        <strain evidence="2 3">ATCC 201684</strain>
    </source>
</reference>
<evidence type="ECO:0000313" key="3">
    <source>
        <dbReference type="Proteomes" id="UP000481153"/>
    </source>
</evidence>
<feature type="compositionally biased region" description="Basic residues" evidence="1">
    <location>
        <begin position="305"/>
        <end position="317"/>
    </location>
</feature>